<name>A0ABV6U5Y8_9ACTN</name>
<dbReference type="Gene3D" id="2.40.128.150">
    <property type="entry name" value="Cysteine proteinases"/>
    <property type="match status" value="1"/>
</dbReference>
<comment type="similarity">
    <text evidence="1">Belongs to the arylamine N-acetyltransferase family.</text>
</comment>
<dbReference type="PANTHER" id="PTHR11786:SF0">
    <property type="entry name" value="ARYLAMINE N-ACETYLTRANSFERASE 4-RELATED"/>
    <property type="match status" value="1"/>
</dbReference>
<evidence type="ECO:0000256" key="1">
    <source>
        <dbReference type="ARBA" id="ARBA00006547"/>
    </source>
</evidence>
<comment type="caution">
    <text evidence="3">The sequence shown here is derived from an EMBL/GenBank/DDBJ whole genome shotgun (WGS) entry which is preliminary data.</text>
</comment>
<dbReference type="SUPFAM" id="SSF54001">
    <property type="entry name" value="Cysteine proteinases"/>
    <property type="match status" value="1"/>
</dbReference>
<dbReference type="InterPro" id="IPR038765">
    <property type="entry name" value="Papain-like_cys_pep_sf"/>
</dbReference>
<evidence type="ECO:0000313" key="4">
    <source>
        <dbReference type="Proteomes" id="UP001589870"/>
    </source>
</evidence>
<dbReference type="PANTHER" id="PTHR11786">
    <property type="entry name" value="N-HYDROXYARYLAMINE O-ACETYLTRANSFERASE"/>
    <property type="match status" value="1"/>
</dbReference>
<evidence type="ECO:0000313" key="3">
    <source>
        <dbReference type="EMBL" id="MFC0863836.1"/>
    </source>
</evidence>
<proteinExistence type="inferred from homology"/>
<evidence type="ECO:0000256" key="2">
    <source>
        <dbReference type="SAM" id="MobiDB-lite"/>
    </source>
</evidence>
<dbReference type="Gene3D" id="3.30.2140.10">
    <property type="entry name" value="Arylamine N-acetyltransferase"/>
    <property type="match status" value="1"/>
</dbReference>
<sequence length="304" mass="33844">MTGIPTDSVSPRASSTAAPDGGAVLSRASRLDDETVDAFLRRIGAARPARPTVDALFDLQERHVMSVPFENVDFHLRRPIHIGAQAIEKIVTRRRGGTCYELNGAASELLRALGYDVVVLAARIAEDGEFGPVLGHMLLRVLAEDHPEPWLVDVGYGRGPRRPLRFGSREPQRDPHGEFQLVGAPHGDLDLMRDGIHQYRLETRPRTVADFTHMWWWYRHSDDSPHLTHLYCTMPTADGRVTLSGNVLTVRAAGRQTRQVIDDEAELLRAYRTWFGIELDELPPPPAPRTPHLPIRWGCAAGAG</sequence>
<accession>A0ABV6U5Y8</accession>
<dbReference type="Proteomes" id="UP001589870">
    <property type="component" value="Unassembled WGS sequence"/>
</dbReference>
<feature type="region of interest" description="Disordered" evidence="2">
    <location>
        <begin position="1"/>
        <end position="22"/>
    </location>
</feature>
<dbReference type="Pfam" id="PF00797">
    <property type="entry name" value="Acetyltransf_2"/>
    <property type="match status" value="1"/>
</dbReference>
<feature type="compositionally biased region" description="Polar residues" evidence="2">
    <location>
        <begin position="1"/>
        <end position="17"/>
    </location>
</feature>
<dbReference type="EMBL" id="JBHMQT010000035">
    <property type="protein sequence ID" value="MFC0863836.1"/>
    <property type="molecule type" value="Genomic_DNA"/>
</dbReference>
<keyword evidence="4" id="KW-1185">Reference proteome</keyword>
<organism evidence="3 4">
    <name type="scientific">Sphaerimonospora cavernae</name>
    <dbReference type="NCBI Taxonomy" id="1740611"/>
    <lineage>
        <taxon>Bacteria</taxon>
        <taxon>Bacillati</taxon>
        <taxon>Actinomycetota</taxon>
        <taxon>Actinomycetes</taxon>
        <taxon>Streptosporangiales</taxon>
        <taxon>Streptosporangiaceae</taxon>
        <taxon>Sphaerimonospora</taxon>
    </lineage>
</organism>
<reference evidence="3 4" key="1">
    <citation type="submission" date="2024-09" db="EMBL/GenBank/DDBJ databases">
        <authorList>
            <person name="Sun Q."/>
            <person name="Mori K."/>
        </authorList>
    </citation>
    <scope>NUCLEOTIDE SEQUENCE [LARGE SCALE GENOMIC DNA]</scope>
    <source>
        <strain evidence="3 4">TBRC 1851</strain>
    </source>
</reference>
<gene>
    <name evidence="3" type="ORF">ACFHYQ_16145</name>
</gene>
<protein>
    <submittedName>
        <fullName evidence="3">Arylamine N-acetyltransferase</fullName>
    </submittedName>
</protein>
<dbReference type="InterPro" id="IPR001447">
    <property type="entry name" value="Arylamine_N-AcTrfase"/>
</dbReference>
<dbReference type="RefSeq" id="WP_394301973.1">
    <property type="nucleotide sequence ID" value="NZ_JBHMQT010000035.1"/>
</dbReference>